<protein>
    <recommendedName>
        <fullName evidence="2">Glycosyl transferase</fullName>
    </recommendedName>
</protein>
<sequence length="304" mass="34508">MKSQAIVTLADSTYFDLLLELISSIKQFEQSKNIAICVLDAGLRDDQIQNLNNKVEIIKKANWDIEVPKFKVLGKEWLKSQVSRAFLPDYFPDFKKYLWIDCDAWVNTWECVDIYFKACENGKIGITQTIGAGYKVLTRVKWILGSLAAIKSQNYKHAKKSGFSENIARKIAFAPHLNIGVFSLEKDSGCWKIWQENLKKTLKAGSIFGSEGLAINKSVYVDNVKAEFLPLSCNWIASNVLPKYDQESKSFVEPYLPNTKIGIMHLAAGIWNNNKDMRVNKDIKIPIETTQGNKILKSLRYGIV</sequence>
<organism evidence="1">
    <name type="scientific">marine metagenome</name>
    <dbReference type="NCBI Taxonomy" id="408172"/>
    <lineage>
        <taxon>unclassified sequences</taxon>
        <taxon>metagenomes</taxon>
        <taxon>ecological metagenomes</taxon>
    </lineage>
</organism>
<dbReference type="Gene3D" id="3.90.550.10">
    <property type="entry name" value="Spore Coat Polysaccharide Biosynthesis Protein SpsA, Chain A"/>
    <property type="match status" value="1"/>
</dbReference>
<evidence type="ECO:0008006" key="2">
    <source>
        <dbReference type="Google" id="ProtNLM"/>
    </source>
</evidence>
<name>A0A382B065_9ZZZZ</name>
<evidence type="ECO:0000313" key="1">
    <source>
        <dbReference type="EMBL" id="SVB07200.1"/>
    </source>
</evidence>
<accession>A0A382B065</accession>
<dbReference type="InterPro" id="IPR002495">
    <property type="entry name" value="Glyco_trans_8"/>
</dbReference>
<dbReference type="GO" id="GO:0016757">
    <property type="term" value="F:glycosyltransferase activity"/>
    <property type="evidence" value="ECO:0007669"/>
    <property type="project" value="InterPro"/>
</dbReference>
<dbReference type="AlphaFoldDB" id="A0A382B065"/>
<proteinExistence type="predicted"/>
<dbReference type="InterPro" id="IPR029044">
    <property type="entry name" value="Nucleotide-diphossugar_trans"/>
</dbReference>
<dbReference type="Pfam" id="PF01501">
    <property type="entry name" value="Glyco_transf_8"/>
    <property type="match status" value="1"/>
</dbReference>
<dbReference type="EMBL" id="UINC01027633">
    <property type="protein sequence ID" value="SVB07200.1"/>
    <property type="molecule type" value="Genomic_DNA"/>
</dbReference>
<gene>
    <name evidence="1" type="ORF">METZ01_LOCUS160054</name>
</gene>
<dbReference type="SUPFAM" id="SSF53448">
    <property type="entry name" value="Nucleotide-diphospho-sugar transferases"/>
    <property type="match status" value="1"/>
</dbReference>
<reference evidence="1" key="1">
    <citation type="submission" date="2018-05" db="EMBL/GenBank/DDBJ databases">
        <authorList>
            <person name="Lanie J.A."/>
            <person name="Ng W.-L."/>
            <person name="Kazmierczak K.M."/>
            <person name="Andrzejewski T.M."/>
            <person name="Davidsen T.M."/>
            <person name="Wayne K.J."/>
            <person name="Tettelin H."/>
            <person name="Glass J.I."/>
            <person name="Rusch D."/>
            <person name="Podicherti R."/>
            <person name="Tsui H.-C.T."/>
            <person name="Winkler M.E."/>
        </authorList>
    </citation>
    <scope>NUCLEOTIDE SEQUENCE</scope>
</reference>